<proteinExistence type="predicted"/>
<dbReference type="InterPro" id="IPR051532">
    <property type="entry name" value="Ester_Hydrolysis_Enzymes"/>
</dbReference>
<dbReference type="SUPFAM" id="SSF52266">
    <property type="entry name" value="SGNH hydrolase"/>
    <property type="match status" value="1"/>
</dbReference>
<keyword evidence="4" id="KW-1185">Reference proteome</keyword>
<organism evidence="3 4">
    <name type="scientific">Pallidibacillus pasinlerensis</name>
    <dbReference type="NCBI Taxonomy" id="2703818"/>
    <lineage>
        <taxon>Bacteria</taxon>
        <taxon>Bacillati</taxon>
        <taxon>Bacillota</taxon>
        <taxon>Bacilli</taxon>
        <taxon>Bacillales</taxon>
        <taxon>Bacillaceae</taxon>
        <taxon>Pallidibacillus</taxon>
    </lineage>
</organism>
<feature type="transmembrane region" description="Helical" evidence="1">
    <location>
        <begin position="5"/>
        <end position="21"/>
    </location>
</feature>
<protein>
    <submittedName>
        <fullName evidence="3">GDSL family lipase</fullName>
    </submittedName>
</protein>
<dbReference type="EMBL" id="JAACYS010000017">
    <property type="protein sequence ID" value="NCU17236.1"/>
    <property type="molecule type" value="Genomic_DNA"/>
</dbReference>
<keyword evidence="1" id="KW-0812">Transmembrane</keyword>
<sequence length="284" mass="32296">MIKQILLIIFMGITLFLLIFYNNNFAQPTSTTAIVNNKERPDIYFFKEEPPIDFVPLDFKITAIGDSLTVGVGAEENNGGYLNFIKKHLIEEKGIKSIEISNLGKAGIRSDELIKLLKTKDVQSEFQDANLILITIGGNDLMKVVTDHIIKLELTVFERELTLFKQRLRDILATIEQYNNEASVVLIGFYNPFNDWIGQISEVQLIMEQWTNAGEEIVTEFANAYYVNVADVFATHGQDALYEDYFHPNDFGYELIGKETLDVLLANIDAILSARKVTFHDEKN</sequence>
<reference evidence="3 4" key="1">
    <citation type="submission" date="2020-01" db="EMBL/GenBank/DDBJ databases">
        <title>A novel Bacillus sp. from Pasinler.</title>
        <authorList>
            <person name="Adiguzel A."/>
            <person name="Ay H."/>
            <person name="Baltaci M.O."/>
        </authorList>
    </citation>
    <scope>NUCLEOTIDE SEQUENCE [LARGE SCALE GENOMIC DNA]</scope>
    <source>
        <strain evidence="3 4">P1</strain>
    </source>
</reference>
<dbReference type="PANTHER" id="PTHR30383">
    <property type="entry name" value="THIOESTERASE 1/PROTEASE 1/LYSOPHOSPHOLIPASE L1"/>
    <property type="match status" value="1"/>
</dbReference>
<dbReference type="InterPro" id="IPR013830">
    <property type="entry name" value="SGNH_hydro"/>
</dbReference>
<evidence type="ECO:0000313" key="3">
    <source>
        <dbReference type="EMBL" id="NCU17236.1"/>
    </source>
</evidence>
<dbReference type="RefSeq" id="WP_161920070.1">
    <property type="nucleotide sequence ID" value="NZ_JAACYS010000017.1"/>
</dbReference>
<dbReference type="Pfam" id="PF13472">
    <property type="entry name" value="Lipase_GDSL_2"/>
    <property type="match status" value="1"/>
</dbReference>
<comment type="caution">
    <text evidence="3">The sequence shown here is derived from an EMBL/GenBank/DDBJ whole genome shotgun (WGS) entry which is preliminary data.</text>
</comment>
<accession>A0ABX0A1E1</accession>
<evidence type="ECO:0000313" key="4">
    <source>
        <dbReference type="Proteomes" id="UP000743899"/>
    </source>
</evidence>
<feature type="domain" description="SGNH hydrolase-type esterase" evidence="2">
    <location>
        <begin position="63"/>
        <end position="255"/>
    </location>
</feature>
<dbReference type="Gene3D" id="3.40.50.1110">
    <property type="entry name" value="SGNH hydrolase"/>
    <property type="match status" value="1"/>
</dbReference>
<evidence type="ECO:0000259" key="2">
    <source>
        <dbReference type="Pfam" id="PF13472"/>
    </source>
</evidence>
<name>A0ABX0A1E1_9BACI</name>
<keyword evidence="1" id="KW-0472">Membrane</keyword>
<gene>
    <name evidence="3" type="ORF">GW534_05545</name>
</gene>
<dbReference type="InterPro" id="IPR036514">
    <property type="entry name" value="SGNH_hydro_sf"/>
</dbReference>
<keyword evidence="1" id="KW-1133">Transmembrane helix</keyword>
<dbReference type="Proteomes" id="UP000743899">
    <property type="component" value="Unassembled WGS sequence"/>
</dbReference>
<dbReference type="PANTHER" id="PTHR30383:SF27">
    <property type="entry name" value="SPORE GERMINATION LIPASE LIPC"/>
    <property type="match status" value="1"/>
</dbReference>
<evidence type="ECO:0000256" key="1">
    <source>
        <dbReference type="SAM" id="Phobius"/>
    </source>
</evidence>